<sequence>MSNRTDGDLRDAGAWLAGHGLGDVEPTPLLAARLAVRRRARLAGSILLAVFLCAVALAYVSSLPDGAGRGPLLALTSAVVALVLGQSLLDRWVRRADRRAAATLPRRAAHPVRLGWRTLLGPPRAALALITYAGAAAMAVRGLVEPDAGTRFAAVVLLIGLAGVAAAAAVQLRHILTHPTVADDEASLTADVILRVEDAREVATPTAVWSLPVVSVFATAPGWWVAAWMVFIVATVAALVVVNARTAGSGTVARHATNAG</sequence>
<dbReference type="EMBL" id="CP073767">
    <property type="protein sequence ID" value="UWZ58405.1"/>
    <property type="molecule type" value="Genomic_DNA"/>
</dbReference>
<feature type="transmembrane region" description="Helical" evidence="1">
    <location>
        <begin position="42"/>
        <end position="60"/>
    </location>
</feature>
<feature type="transmembrane region" description="Helical" evidence="1">
    <location>
        <begin position="72"/>
        <end position="89"/>
    </location>
</feature>
<dbReference type="Proteomes" id="UP001058003">
    <property type="component" value="Chromosome"/>
</dbReference>
<evidence type="ECO:0000313" key="2">
    <source>
        <dbReference type="EMBL" id="UWZ58405.1"/>
    </source>
</evidence>
<evidence type="ECO:0000313" key="3">
    <source>
        <dbReference type="Proteomes" id="UP001058003"/>
    </source>
</evidence>
<dbReference type="KEGG" id="daur:Daura_20825"/>
<accession>A0A9Q9MKX7</accession>
<feature type="transmembrane region" description="Helical" evidence="1">
    <location>
        <begin position="150"/>
        <end position="170"/>
    </location>
</feature>
<protein>
    <submittedName>
        <fullName evidence="2">Uncharacterized protein</fullName>
    </submittedName>
</protein>
<evidence type="ECO:0000256" key="1">
    <source>
        <dbReference type="SAM" id="Phobius"/>
    </source>
</evidence>
<keyword evidence="1" id="KW-0812">Transmembrane</keyword>
<name>A0A9Q9MKX7_9ACTN</name>
<reference evidence="2" key="1">
    <citation type="submission" date="2021-04" db="EMBL/GenBank/DDBJ databases">
        <title>Dactylosporangium aurantiacum NRRL B-8018 full assembly.</title>
        <authorList>
            <person name="Hartkoorn R.C."/>
            <person name="Beaudoing E."/>
            <person name="Hot D."/>
        </authorList>
    </citation>
    <scope>NUCLEOTIDE SEQUENCE</scope>
    <source>
        <strain evidence="2">NRRL B-8018</strain>
    </source>
</reference>
<proteinExistence type="predicted"/>
<organism evidence="2 3">
    <name type="scientific">Dactylosporangium aurantiacum</name>
    <dbReference type="NCBI Taxonomy" id="35754"/>
    <lineage>
        <taxon>Bacteria</taxon>
        <taxon>Bacillati</taxon>
        <taxon>Actinomycetota</taxon>
        <taxon>Actinomycetes</taxon>
        <taxon>Micromonosporales</taxon>
        <taxon>Micromonosporaceae</taxon>
        <taxon>Dactylosporangium</taxon>
    </lineage>
</organism>
<dbReference type="AlphaFoldDB" id="A0A9Q9MKX7"/>
<keyword evidence="1" id="KW-0472">Membrane</keyword>
<keyword evidence="3" id="KW-1185">Reference proteome</keyword>
<feature type="transmembrane region" description="Helical" evidence="1">
    <location>
        <begin position="226"/>
        <end position="244"/>
    </location>
</feature>
<keyword evidence="1" id="KW-1133">Transmembrane helix</keyword>
<gene>
    <name evidence="2" type="ORF">Daura_20825</name>
</gene>
<dbReference type="RefSeq" id="WP_033365251.1">
    <property type="nucleotide sequence ID" value="NZ_CP073767.1"/>
</dbReference>
<dbReference type="OrthoDB" id="3474742at2"/>